<reference evidence="1 2" key="1">
    <citation type="journal article" date="2022" name="New Phytol.">
        <title>Ecological generalism drives hyperdiversity of secondary metabolite gene clusters in xylarialean endophytes.</title>
        <authorList>
            <person name="Franco M.E.E."/>
            <person name="Wisecaver J.H."/>
            <person name="Arnold A.E."/>
            <person name="Ju Y.M."/>
            <person name="Slot J.C."/>
            <person name="Ahrendt S."/>
            <person name="Moore L.P."/>
            <person name="Eastman K.E."/>
            <person name="Scott K."/>
            <person name="Konkel Z."/>
            <person name="Mondo S.J."/>
            <person name="Kuo A."/>
            <person name="Hayes R.D."/>
            <person name="Haridas S."/>
            <person name="Andreopoulos B."/>
            <person name="Riley R."/>
            <person name="LaButti K."/>
            <person name="Pangilinan J."/>
            <person name="Lipzen A."/>
            <person name="Amirebrahimi M."/>
            <person name="Yan J."/>
            <person name="Adam C."/>
            <person name="Keymanesh K."/>
            <person name="Ng V."/>
            <person name="Louie K."/>
            <person name="Northen T."/>
            <person name="Drula E."/>
            <person name="Henrissat B."/>
            <person name="Hsieh H.M."/>
            <person name="Youens-Clark K."/>
            <person name="Lutzoni F."/>
            <person name="Miadlikowska J."/>
            <person name="Eastwood D.C."/>
            <person name="Hamelin R.C."/>
            <person name="Grigoriev I.V."/>
            <person name="U'Ren J.M."/>
        </authorList>
    </citation>
    <scope>NUCLEOTIDE SEQUENCE [LARGE SCALE GENOMIC DNA]</scope>
    <source>
        <strain evidence="1 2">ER1909</strain>
    </source>
</reference>
<evidence type="ECO:0000313" key="2">
    <source>
        <dbReference type="Proteomes" id="UP001497680"/>
    </source>
</evidence>
<gene>
    <name evidence="1" type="ORF">F4821DRAFT_279129</name>
</gene>
<evidence type="ECO:0000313" key="1">
    <source>
        <dbReference type="EMBL" id="KAI6085588.1"/>
    </source>
</evidence>
<organism evidence="1 2">
    <name type="scientific">Hypoxylon rubiginosum</name>
    <dbReference type="NCBI Taxonomy" id="110542"/>
    <lineage>
        <taxon>Eukaryota</taxon>
        <taxon>Fungi</taxon>
        <taxon>Dikarya</taxon>
        <taxon>Ascomycota</taxon>
        <taxon>Pezizomycotina</taxon>
        <taxon>Sordariomycetes</taxon>
        <taxon>Xylariomycetidae</taxon>
        <taxon>Xylariales</taxon>
        <taxon>Hypoxylaceae</taxon>
        <taxon>Hypoxylon</taxon>
    </lineage>
</organism>
<sequence length="921" mass="100683">MQPERVAQRYAQDMKHHSLGHACYYRTSSGDVGPSTVGYFDHKGRWKSIISLHDLQPSSTIPAQAIASKFTRLIQDLEPETNSESYWGTLVSTHTMRTDDGFILDAPVQAPSDNAAVNYRRRQDSALGAVLSADAPTVHSSITDGKYLETWVRENEKVFPTIRPDVIEQGVWIVTSTYSTKKVSLQVWEDRESVVKSGFSAGEEDVAPTAERGELGHSDDALTDMIECGLPSRDTWELIDFERVGIGSNITEDIEGKGYQAYLDRRRKRWEQKLVQSNDNNYDSRDGKKDELLKASKEGDIDLAHRLIEENNVDKEGGGYDEALLLASTYGHEEIVVMLIENGADVNVLRKDDPRNAGCTPSYEAYLARSYTPLIAASKNGHDRIISILLHSGADPNVCSWMESALYAASKEGHDRVVVRLLAGDADVHQLSGSRGDRESPLHAASQGGHEQCARWLLAAGADVDDRGDEDETPLLQAIRKSSLYKLRCPNCWPSECRCNNREGKHMPMIRLLVASGADVNLTNHHSGTPLMAAAHLGRMDTVECLLEAGADVNAIKTSGWTAITAASNAGHEAVVRRLLAEIEKKGEKKIGPALRCAAANGNEAIADLLIAAGADVDGADVVPRNEYDKTPLIEAVQGSHEKIVRRLIEAGADVNETYKCGEKLFPVIFTAADVGNETIIEDFLDAGATVDPTDDYRGEPFLIALYDGRVWTVKKYVQPGVDHYLVAKRTALFIASHLGHLDTVKVLVKRLSTEDTSVRVECMNRALPAAAVGGHGDVVKYLLEHGAAVDAHTGRYGTALQTAASKGHEYIVEKLLDAGADPTLDGDGGNAIYTAAACAQADIFRTFVGHGLVNEELAERVKMLVQAKLEELDIAGEGTGSDKSQGQIEAYKRILHMISAITFEIVEVSWRFRTVFNDDD</sequence>
<proteinExistence type="predicted"/>
<dbReference type="Proteomes" id="UP001497680">
    <property type="component" value="Unassembled WGS sequence"/>
</dbReference>
<comment type="caution">
    <text evidence="1">The sequence shown here is derived from an EMBL/GenBank/DDBJ whole genome shotgun (WGS) entry which is preliminary data.</text>
</comment>
<accession>A0ACC0CYP2</accession>
<dbReference type="EMBL" id="MU394323">
    <property type="protein sequence ID" value="KAI6085588.1"/>
    <property type="molecule type" value="Genomic_DNA"/>
</dbReference>
<protein>
    <submittedName>
        <fullName evidence="1">Ankyrin repeat-containing domain protein</fullName>
    </submittedName>
</protein>
<keyword evidence="2" id="KW-1185">Reference proteome</keyword>
<name>A0ACC0CYP2_9PEZI</name>